<dbReference type="Proteomes" id="UP001165363">
    <property type="component" value="Unassembled WGS sequence"/>
</dbReference>
<keyword evidence="3 4" id="KW-0546">Nucleotide metabolism</keyword>
<sequence length="194" mass="21350">MTLILASSSAIRRALLEQAGVSFRVERPDVDEARIEATHAGHDFELALSLAEAKAAEVSTRHSGDWVIGGDSVVSVEGRRFMKPRDRDDAADHLLHFSGKAMRLVSAVALARNGELEWNHISDAVLHFRPLSEEFIQAYLDAEWPDVSYCVGVFRMEGLGVTLFDEVEGDHFTILGLPLLPLLGALRERGLMAS</sequence>
<protein>
    <recommendedName>
        <fullName evidence="4">Nucleoside triphosphate pyrophosphatase</fullName>
        <ecNumber evidence="4">3.6.1.9</ecNumber>
    </recommendedName>
    <alternativeName>
        <fullName evidence="4">Nucleotide pyrophosphatase</fullName>
        <shortName evidence="4">Nucleotide PPase</shortName>
    </alternativeName>
</protein>
<comment type="caution">
    <text evidence="5">The sequence shown here is derived from an EMBL/GenBank/DDBJ whole genome shotgun (WGS) entry which is preliminary data.</text>
</comment>
<organism evidence="5 6">
    <name type="scientific">Sphingomonas alba</name>
    <dbReference type="NCBI Taxonomy" id="2908208"/>
    <lineage>
        <taxon>Bacteria</taxon>
        <taxon>Pseudomonadati</taxon>
        <taxon>Pseudomonadota</taxon>
        <taxon>Alphaproteobacteria</taxon>
        <taxon>Sphingomonadales</taxon>
        <taxon>Sphingomonadaceae</taxon>
        <taxon>Sphingomonas</taxon>
    </lineage>
</organism>
<gene>
    <name evidence="5" type="ORF">LZ536_07955</name>
</gene>
<dbReference type="InterPro" id="IPR029001">
    <property type="entry name" value="ITPase-like_fam"/>
</dbReference>
<comment type="cofactor">
    <cofactor evidence="1 4">
        <name>a divalent metal cation</name>
        <dbReference type="ChEBI" id="CHEBI:60240"/>
    </cofactor>
</comment>
<dbReference type="CDD" id="cd00555">
    <property type="entry name" value="Maf"/>
    <property type="match status" value="1"/>
</dbReference>
<comment type="subcellular location">
    <subcellularLocation>
        <location evidence="4">Cytoplasm</location>
    </subcellularLocation>
</comment>
<comment type="catalytic activity">
    <reaction evidence="4">
        <text>a 2'-deoxyribonucleoside 5'-triphosphate + H2O = a 2'-deoxyribonucleoside 5'-phosphate + diphosphate + H(+)</text>
        <dbReference type="Rhea" id="RHEA:44644"/>
        <dbReference type="ChEBI" id="CHEBI:15377"/>
        <dbReference type="ChEBI" id="CHEBI:15378"/>
        <dbReference type="ChEBI" id="CHEBI:33019"/>
        <dbReference type="ChEBI" id="CHEBI:61560"/>
        <dbReference type="ChEBI" id="CHEBI:65317"/>
        <dbReference type="EC" id="3.6.1.9"/>
    </reaction>
</comment>
<proteinExistence type="inferred from homology"/>
<dbReference type="Gene3D" id="3.90.950.10">
    <property type="match status" value="1"/>
</dbReference>
<comment type="catalytic activity">
    <reaction evidence="4">
        <text>a ribonucleoside 5'-triphosphate + H2O = a ribonucleoside 5'-phosphate + diphosphate + H(+)</text>
        <dbReference type="Rhea" id="RHEA:23996"/>
        <dbReference type="ChEBI" id="CHEBI:15377"/>
        <dbReference type="ChEBI" id="CHEBI:15378"/>
        <dbReference type="ChEBI" id="CHEBI:33019"/>
        <dbReference type="ChEBI" id="CHEBI:58043"/>
        <dbReference type="ChEBI" id="CHEBI:61557"/>
        <dbReference type="EC" id="3.6.1.9"/>
    </reaction>
</comment>
<dbReference type="PIRSF" id="PIRSF006305">
    <property type="entry name" value="Maf"/>
    <property type="match status" value="1"/>
</dbReference>
<evidence type="ECO:0000256" key="4">
    <source>
        <dbReference type="HAMAP-Rule" id="MF_00528"/>
    </source>
</evidence>
<evidence type="ECO:0000256" key="1">
    <source>
        <dbReference type="ARBA" id="ARBA00001968"/>
    </source>
</evidence>
<dbReference type="PANTHER" id="PTHR43213:SF5">
    <property type="entry name" value="BIFUNCTIONAL DTTP_UTP PYROPHOSPHATASE_METHYLTRANSFERASE PROTEIN-RELATED"/>
    <property type="match status" value="1"/>
</dbReference>
<dbReference type="PANTHER" id="PTHR43213">
    <property type="entry name" value="BIFUNCTIONAL DTTP/UTP PYROPHOSPHATASE/METHYLTRANSFERASE PROTEIN-RELATED"/>
    <property type="match status" value="1"/>
</dbReference>
<keyword evidence="6" id="KW-1185">Reference proteome</keyword>
<keyword evidence="2 4" id="KW-0378">Hydrolase</keyword>
<keyword evidence="4" id="KW-0963">Cytoplasm</keyword>
<reference evidence="5" key="1">
    <citation type="submission" date="2022-05" db="EMBL/GenBank/DDBJ databases">
        <authorList>
            <person name="Jo J.-H."/>
            <person name="Im W.-T."/>
        </authorList>
    </citation>
    <scope>NUCLEOTIDE SEQUENCE</scope>
    <source>
        <strain evidence="5">SE158</strain>
    </source>
</reference>
<dbReference type="InterPro" id="IPR003697">
    <property type="entry name" value="Maf-like"/>
</dbReference>
<dbReference type="NCBIfam" id="TIGR00172">
    <property type="entry name" value="maf"/>
    <property type="match status" value="1"/>
</dbReference>
<dbReference type="HAMAP" id="MF_00528">
    <property type="entry name" value="Maf"/>
    <property type="match status" value="1"/>
</dbReference>
<evidence type="ECO:0000256" key="3">
    <source>
        <dbReference type="ARBA" id="ARBA00023080"/>
    </source>
</evidence>
<evidence type="ECO:0000313" key="5">
    <source>
        <dbReference type="EMBL" id="MCL6683833.1"/>
    </source>
</evidence>
<comment type="similarity">
    <text evidence="4">Belongs to the Maf family.</text>
</comment>
<feature type="active site" description="Proton acceptor" evidence="4">
    <location>
        <position position="71"/>
    </location>
</feature>
<dbReference type="RefSeq" id="WP_249847887.1">
    <property type="nucleotide sequence ID" value="NZ_JAMGBD010000001.1"/>
</dbReference>
<dbReference type="SUPFAM" id="SSF52972">
    <property type="entry name" value="ITPase-like"/>
    <property type="match status" value="1"/>
</dbReference>
<dbReference type="Pfam" id="PF02545">
    <property type="entry name" value="Maf"/>
    <property type="match status" value="1"/>
</dbReference>
<name>A0ABT0RMP6_9SPHN</name>
<evidence type="ECO:0000256" key="2">
    <source>
        <dbReference type="ARBA" id="ARBA00022801"/>
    </source>
</evidence>
<comment type="function">
    <text evidence="4">Nucleoside triphosphate pyrophosphatase. May have a dual role in cell division arrest and in preventing the incorporation of modified nucleotides into cellular nucleic acids.</text>
</comment>
<dbReference type="EC" id="3.6.1.9" evidence="4"/>
<dbReference type="EMBL" id="JAMGBD010000001">
    <property type="protein sequence ID" value="MCL6683833.1"/>
    <property type="molecule type" value="Genomic_DNA"/>
</dbReference>
<accession>A0ABT0RMP6</accession>
<evidence type="ECO:0000313" key="6">
    <source>
        <dbReference type="Proteomes" id="UP001165363"/>
    </source>
</evidence>
<comment type="caution">
    <text evidence="4">Lacks conserved residue(s) required for the propagation of feature annotation.</text>
</comment>